<dbReference type="FunFam" id="3.40.1030.10:FF:000010">
    <property type="entry name" value="Anthranilate phosphoribosyltransferase"/>
    <property type="match status" value="1"/>
</dbReference>
<keyword evidence="3" id="KW-0057">Aromatic amino acid biosynthesis</keyword>
<accession>A0A9X5E3Q4</accession>
<feature type="domain" description="Glycosyl transferase family 3 N-terminal" evidence="5">
    <location>
        <begin position="6"/>
        <end position="70"/>
    </location>
</feature>
<keyword evidence="2" id="KW-0808">Transferase</keyword>
<proteinExistence type="predicted"/>
<dbReference type="GO" id="GO:0005829">
    <property type="term" value="C:cytosol"/>
    <property type="evidence" value="ECO:0007669"/>
    <property type="project" value="TreeGrafter"/>
</dbReference>
<evidence type="ECO:0000259" key="4">
    <source>
        <dbReference type="Pfam" id="PF00591"/>
    </source>
</evidence>
<dbReference type="SUPFAM" id="SSF52418">
    <property type="entry name" value="Nucleoside phosphorylase/phosphoribosyltransferase catalytic domain"/>
    <property type="match status" value="1"/>
</dbReference>
<dbReference type="RefSeq" id="WP_039716867.1">
    <property type="nucleotide sequence ID" value="NZ_JTJC03000002.1"/>
</dbReference>
<dbReference type="InterPro" id="IPR036320">
    <property type="entry name" value="Glycosyl_Trfase_fam3_N_dom_sf"/>
</dbReference>
<evidence type="ECO:0000256" key="2">
    <source>
        <dbReference type="ARBA" id="ARBA00022679"/>
    </source>
</evidence>
<dbReference type="Pfam" id="PF00591">
    <property type="entry name" value="Glycos_transf_3"/>
    <property type="match status" value="1"/>
</dbReference>
<comment type="caution">
    <text evidence="6">The sequence shown here is derived from an EMBL/GenBank/DDBJ whole genome shotgun (WGS) entry which is preliminary data.</text>
</comment>
<dbReference type="SUPFAM" id="SSF47648">
    <property type="entry name" value="Nucleoside phosphorylase/phosphoribosyltransferase N-terminal domain"/>
    <property type="match status" value="1"/>
</dbReference>
<dbReference type="PANTHER" id="PTHR43285:SF3">
    <property type="entry name" value="SLL1634 PROTEIN"/>
    <property type="match status" value="1"/>
</dbReference>
<dbReference type="Pfam" id="PF02885">
    <property type="entry name" value="Glycos_trans_3N"/>
    <property type="match status" value="1"/>
</dbReference>
<evidence type="ECO:0000256" key="3">
    <source>
        <dbReference type="ARBA" id="ARBA00023141"/>
    </source>
</evidence>
<dbReference type="Gene3D" id="3.40.1030.10">
    <property type="entry name" value="Nucleoside phosphorylase/phosphoribosyltransferase catalytic domain"/>
    <property type="match status" value="1"/>
</dbReference>
<evidence type="ECO:0000313" key="6">
    <source>
        <dbReference type="EMBL" id="NHC34567.1"/>
    </source>
</evidence>
<organism evidence="6 7">
    <name type="scientific">Scytonema millei VB511283</name>
    <dbReference type="NCBI Taxonomy" id="1245923"/>
    <lineage>
        <taxon>Bacteria</taxon>
        <taxon>Bacillati</taxon>
        <taxon>Cyanobacteriota</taxon>
        <taxon>Cyanophyceae</taxon>
        <taxon>Nostocales</taxon>
        <taxon>Scytonemataceae</taxon>
        <taxon>Scytonema</taxon>
    </lineage>
</organism>
<dbReference type="Proteomes" id="UP000031532">
    <property type="component" value="Unassembled WGS sequence"/>
</dbReference>
<keyword evidence="1 6" id="KW-0328">Glycosyltransferase</keyword>
<evidence type="ECO:0000256" key="1">
    <source>
        <dbReference type="ARBA" id="ARBA00022676"/>
    </source>
</evidence>
<keyword evidence="7" id="KW-1185">Reference proteome</keyword>
<dbReference type="Gene3D" id="1.20.970.10">
    <property type="entry name" value="Transferase, Pyrimidine Nucleoside Phosphorylase, Chain C"/>
    <property type="match status" value="1"/>
</dbReference>
<dbReference type="OrthoDB" id="9926at2"/>
<dbReference type="GO" id="GO:0000162">
    <property type="term" value="P:L-tryptophan biosynthetic process"/>
    <property type="evidence" value="ECO:0007669"/>
    <property type="project" value="InterPro"/>
</dbReference>
<dbReference type="AlphaFoldDB" id="A0A9X5E3Q4"/>
<evidence type="ECO:0000313" key="7">
    <source>
        <dbReference type="Proteomes" id="UP000031532"/>
    </source>
</evidence>
<dbReference type="InterPro" id="IPR005940">
    <property type="entry name" value="Anthranilate_Pribosyl_Tfrase"/>
</dbReference>
<keyword evidence="3" id="KW-0028">Amino-acid biosynthesis</keyword>
<sequence length="366" mass="40277">MSNAFRDLLRKVGSGNHTGEDLTRTEAAAATRMMLLGEATPVQIGAFLIAHRIKRPTGAELAGMLDVYDELGPKLKPIDSPRPVMVLGIPYDGRDRTAPISPLTALLLTAAGQPTIMHGSDRMPTKYGVPLVEIWQGLGVDWTQLGLDRTQQVFETTGLGFVYLPQHFPPAQKIFEYRDQIGKRPPFATMELMWCPYAGAAQIVTGYVHPPTEHMFQVALSLRGTSNFTTVKGLEGSCDLPRERTNIIGLSTPDTTDESGLIAIERLHLSPRDYGFSSHNVPCDRTEHLVADMRSVLQGKPSEMMQSAIWNGGFYLWRAGICPNIQAGIDRAAAMFASGEVAQQLTRIIQAIESIQTRDRSYSKLL</sequence>
<gene>
    <name evidence="6" type="ORF">QH73_0007820</name>
</gene>
<reference evidence="6 7" key="1">
    <citation type="journal article" date="2015" name="Genome Announc.">
        <title>Draft Genome Sequence of the Terrestrial Cyanobacterium Scytonema millei VB511283, Isolated from Eastern India.</title>
        <authorList>
            <person name="Sen D."/>
            <person name="Chandrababunaidu M.M."/>
            <person name="Singh D."/>
            <person name="Sanghi N."/>
            <person name="Ghorai A."/>
            <person name="Mishra G.P."/>
            <person name="Madduluri M."/>
            <person name="Adhikary S.P."/>
            <person name="Tripathy S."/>
        </authorList>
    </citation>
    <scope>NUCLEOTIDE SEQUENCE [LARGE SCALE GENOMIC DNA]</scope>
    <source>
        <strain evidence="6 7">VB511283</strain>
    </source>
</reference>
<dbReference type="InterPro" id="IPR000312">
    <property type="entry name" value="Glycosyl_Trfase_fam3"/>
</dbReference>
<dbReference type="InterPro" id="IPR035902">
    <property type="entry name" value="Nuc_phospho_transferase"/>
</dbReference>
<dbReference type="GO" id="GO:0004048">
    <property type="term" value="F:anthranilate phosphoribosyltransferase activity"/>
    <property type="evidence" value="ECO:0007669"/>
    <property type="project" value="InterPro"/>
</dbReference>
<dbReference type="EMBL" id="JTJC03000002">
    <property type="protein sequence ID" value="NHC34567.1"/>
    <property type="molecule type" value="Genomic_DNA"/>
</dbReference>
<dbReference type="PANTHER" id="PTHR43285">
    <property type="entry name" value="ANTHRANILATE PHOSPHORIBOSYLTRANSFERASE"/>
    <property type="match status" value="1"/>
</dbReference>
<evidence type="ECO:0000259" key="5">
    <source>
        <dbReference type="Pfam" id="PF02885"/>
    </source>
</evidence>
<dbReference type="NCBIfam" id="NF005635">
    <property type="entry name" value="PRK07394.1"/>
    <property type="match status" value="1"/>
</dbReference>
<dbReference type="InterPro" id="IPR017459">
    <property type="entry name" value="Glycosyl_Trfase_fam3_N_dom"/>
</dbReference>
<name>A0A9X5E3Q4_9CYAN</name>
<protein>
    <submittedName>
        <fullName evidence="6">Anthranilate phosphoribosyltransferase family protein</fullName>
    </submittedName>
</protein>
<feature type="domain" description="Glycosyl transferase family 3" evidence="4">
    <location>
        <begin position="95"/>
        <end position="340"/>
    </location>
</feature>